<keyword evidence="4" id="KW-1185">Reference proteome</keyword>
<dbReference type="EMBL" id="JACHGY010000001">
    <property type="protein sequence ID" value="MBB6429462.1"/>
    <property type="molecule type" value="Genomic_DNA"/>
</dbReference>
<evidence type="ECO:0000313" key="3">
    <source>
        <dbReference type="EMBL" id="MBB6429462.1"/>
    </source>
</evidence>
<proteinExistence type="predicted"/>
<dbReference type="PANTHER" id="PTHR28008">
    <property type="entry name" value="DOMAIN PROTEIN, PUTATIVE (AFU_ORTHOLOGUE AFUA_3G10980)-RELATED"/>
    <property type="match status" value="1"/>
</dbReference>
<keyword evidence="2" id="KW-0812">Transmembrane</keyword>
<feature type="transmembrane region" description="Helical" evidence="2">
    <location>
        <begin position="65"/>
        <end position="82"/>
    </location>
</feature>
<evidence type="ECO:0000256" key="1">
    <source>
        <dbReference type="SAM" id="MobiDB-lite"/>
    </source>
</evidence>
<dbReference type="Proteomes" id="UP000541810">
    <property type="component" value="Unassembled WGS sequence"/>
</dbReference>
<evidence type="ECO:0000256" key="2">
    <source>
        <dbReference type="SAM" id="Phobius"/>
    </source>
</evidence>
<feature type="region of interest" description="Disordered" evidence="1">
    <location>
        <begin position="131"/>
        <end position="153"/>
    </location>
</feature>
<reference evidence="3 4" key="1">
    <citation type="submission" date="2020-08" db="EMBL/GenBank/DDBJ databases">
        <title>Genomic Encyclopedia of Type Strains, Phase IV (KMG-IV): sequencing the most valuable type-strain genomes for metagenomic binning, comparative biology and taxonomic classification.</title>
        <authorList>
            <person name="Goeker M."/>
        </authorList>
    </citation>
    <scope>NUCLEOTIDE SEQUENCE [LARGE SCALE GENOMIC DNA]</scope>
    <source>
        <strain evidence="3 4">DSM 103725</strain>
    </source>
</reference>
<accession>A0A7X0H542</accession>
<name>A0A7X0H542_9BACT</name>
<feature type="transmembrane region" description="Helical" evidence="2">
    <location>
        <begin position="41"/>
        <end position="58"/>
    </location>
</feature>
<comment type="caution">
    <text evidence="3">The sequence shown here is derived from an EMBL/GenBank/DDBJ whole genome shotgun (WGS) entry which is preliminary data.</text>
</comment>
<feature type="compositionally biased region" description="Basic residues" evidence="1">
    <location>
        <begin position="142"/>
        <end position="153"/>
    </location>
</feature>
<sequence length="153" mass="16647">MSLRFGLATLLAGVLLIALIAAANFALIPPIQDYIPAGDKLMHFLLMGGLALLANLAWHRHTVSVGAVSFMAGSLVVGVLFSCEEVTQIWLESRTFSWLDLAMNWLGVVAASLVAMRLIQRARGQRRAAVRQRRSLATGRSRSSHFPRAHGQA</sequence>
<evidence type="ECO:0000313" key="4">
    <source>
        <dbReference type="Proteomes" id="UP000541810"/>
    </source>
</evidence>
<organism evidence="3 4">
    <name type="scientific">Algisphaera agarilytica</name>
    <dbReference type="NCBI Taxonomy" id="1385975"/>
    <lineage>
        <taxon>Bacteria</taxon>
        <taxon>Pseudomonadati</taxon>
        <taxon>Planctomycetota</taxon>
        <taxon>Phycisphaerae</taxon>
        <taxon>Phycisphaerales</taxon>
        <taxon>Phycisphaeraceae</taxon>
        <taxon>Algisphaera</taxon>
    </lineage>
</organism>
<dbReference type="PANTHER" id="PTHR28008:SF1">
    <property type="entry name" value="DOMAIN PROTEIN, PUTATIVE (AFU_ORTHOLOGUE AFUA_3G10980)-RELATED"/>
    <property type="match status" value="1"/>
</dbReference>
<feature type="transmembrane region" description="Helical" evidence="2">
    <location>
        <begin position="102"/>
        <end position="119"/>
    </location>
</feature>
<keyword evidence="2" id="KW-0472">Membrane</keyword>
<keyword evidence="2" id="KW-1133">Transmembrane helix</keyword>
<dbReference type="RefSeq" id="WP_184677038.1">
    <property type="nucleotide sequence ID" value="NZ_JACHGY010000001.1"/>
</dbReference>
<protein>
    <submittedName>
        <fullName evidence="3">VanZ family protein</fullName>
    </submittedName>
</protein>
<gene>
    <name evidence="3" type="ORF">HNQ40_001268</name>
</gene>
<dbReference type="AlphaFoldDB" id="A0A7X0H542"/>